<dbReference type="Proteomes" id="UP000033140">
    <property type="component" value="Unassembled WGS sequence"/>
</dbReference>
<reference evidence="1 2" key="3">
    <citation type="journal article" date="2015" name="Genome Announc.">
        <title>Draft Genome Sequence of the Archiascomycetous Yeast Saitoella complicata.</title>
        <authorList>
            <person name="Yamauchi K."/>
            <person name="Kondo S."/>
            <person name="Hamamoto M."/>
            <person name="Takahashi Y."/>
            <person name="Ogura Y."/>
            <person name="Hayashi T."/>
            <person name="Nishida H."/>
        </authorList>
    </citation>
    <scope>NUCLEOTIDE SEQUENCE [LARGE SCALE GENOMIC DNA]</scope>
    <source>
        <strain evidence="1 2">NRRL Y-17804</strain>
    </source>
</reference>
<dbReference type="AlphaFoldDB" id="A0A0E9NFL7"/>
<sequence length="74" mass="8653">MRLRMGRSVRYIWKDVKTLLLIVYWLSRSCYGLLNSFGSDVMYLVRSLMVEGCVGYETGSCLIDIVFVHCYLFL</sequence>
<evidence type="ECO:0000313" key="1">
    <source>
        <dbReference type="EMBL" id="GAO48634.1"/>
    </source>
</evidence>
<comment type="caution">
    <text evidence="1">The sequence shown here is derived from an EMBL/GenBank/DDBJ whole genome shotgun (WGS) entry which is preliminary data.</text>
</comment>
<name>A0A0E9NFL7_SAICN</name>
<protein>
    <submittedName>
        <fullName evidence="1">Uncharacterized protein</fullName>
    </submittedName>
</protein>
<reference evidence="1 2" key="2">
    <citation type="journal article" date="2014" name="J. Gen. Appl. Microbiol.">
        <title>The early diverging ascomycetous budding yeast Saitoella complicata has three histone deacetylases belonging to the Clr6, Hos2, and Rpd3 lineages.</title>
        <authorList>
            <person name="Nishida H."/>
            <person name="Matsumoto T."/>
            <person name="Kondo S."/>
            <person name="Hamamoto M."/>
            <person name="Yoshikawa H."/>
        </authorList>
    </citation>
    <scope>NUCLEOTIDE SEQUENCE [LARGE SCALE GENOMIC DNA]</scope>
    <source>
        <strain evidence="1 2">NRRL Y-17804</strain>
    </source>
</reference>
<dbReference type="EMBL" id="BACD03000016">
    <property type="protein sequence ID" value="GAO48634.1"/>
    <property type="molecule type" value="Genomic_DNA"/>
</dbReference>
<proteinExistence type="predicted"/>
<keyword evidence="2" id="KW-1185">Reference proteome</keyword>
<reference evidence="1 2" key="1">
    <citation type="journal article" date="2011" name="J. Gen. Appl. Microbiol.">
        <title>Draft genome sequencing of the enigmatic yeast Saitoella complicata.</title>
        <authorList>
            <person name="Nishida H."/>
            <person name="Hamamoto M."/>
            <person name="Sugiyama J."/>
        </authorList>
    </citation>
    <scope>NUCLEOTIDE SEQUENCE [LARGE SCALE GENOMIC DNA]</scope>
    <source>
        <strain evidence="1 2">NRRL Y-17804</strain>
    </source>
</reference>
<gene>
    <name evidence="1" type="ORF">G7K_2804-t1</name>
</gene>
<evidence type="ECO:0000313" key="2">
    <source>
        <dbReference type="Proteomes" id="UP000033140"/>
    </source>
</evidence>
<organism evidence="1 2">
    <name type="scientific">Saitoella complicata (strain BCRC 22490 / CBS 7301 / JCM 7358 / NBRC 10748 / NRRL Y-17804)</name>
    <dbReference type="NCBI Taxonomy" id="698492"/>
    <lineage>
        <taxon>Eukaryota</taxon>
        <taxon>Fungi</taxon>
        <taxon>Dikarya</taxon>
        <taxon>Ascomycota</taxon>
        <taxon>Taphrinomycotina</taxon>
        <taxon>Taphrinomycotina incertae sedis</taxon>
        <taxon>Saitoella</taxon>
    </lineage>
</organism>
<accession>A0A0E9NFL7</accession>